<gene>
    <name evidence="5" type="primary">purU</name>
    <name evidence="5" type="ORF">H0B56_16795</name>
</gene>
<comment type="caution">
    <text evidence="5">The sequence shown here is derived from an EMBL/GenBank/DDBJ whole genome shotgun (WGS) entry which is preliminary data.</text>
</comment>
<dbReference type="SUPFAM" id="SSF55021">
    <property type="entry name" value="ACT-like"/>
    <property type="match status" value="1"/>
</dbReference>
<dbReference type="InterPro" id="IPR036477">
    <property type="entry name" value="Formyl_transf_N_sf"/>
</dbReference>
<dbReference type="Pfam" id="PF00551">
    <property type="entry name" value="Formyl_trans_N"/>
    <property type="match status" value="1"/>
</dbReference>
<dbReference type="GO" id="GO:0006189">
    <property type="term" value="P:'de novo' IMP biosynthetic process"/>
    <property type="evidence" value="ECO:0007669"/>
    <property type="project" value="InterPro"/>
</dbReference>
<reference evidence="5 6" key="1">
    <citation type="submission" date="2020-07" db="EMBL/GenBank/DDBJ databases">
        <title>Genome of Haloechinothrix sp.</title>
        <authorList>
            <person name="Tang S.-K."/>
            <person name="Yang L."/>
            <person name="Zhu W.-Y."/>
        </authorList>
    </citation>
    <scope>NUCLEOTIDE SEQUENCE [LARGE SCALE GENOMIC DNA]</scope>
    <source>
        <strain evidence="5 6">YIM 98757</strain>
    </source>
</reference>
<dbReference type="Gene3D" id="3.40.50.170">
    <property type="entry name" value="Formyl transferase, N-terminal domain"/>
    <property type="match status" value="1"/>
</dbReference>
<dbReference type="InterPro" id="IPR004810">
    <property type="entry name" value="PurU"/>
</dbReference>
<dbReference type="GO" id="GO:0008864">
    <property type="term" value="F:formyltetrahydrofolate deformylase activity"/>
    <property type="evidence" value="ECO:0007669"/>
    <property type="project" value="UniProtKB-UniRule"/>
</dbReference>
<dbReference type="PIRSF" id="PIRSF036480">
    <property type="entry name" value="FormyFH4_hydr"/>
    <property type="match status" value="1"/>
</dbReference>
<sequence length="307" mass="33554">MLAGDAVAEPAALPNAAPHAPRSHVAGRVVASGPRRAGVLSTVLACLEPLGATVLECDQRCIDDGSETDALRVEFSGEPSDAWWDRLGDRFADLAGARGITWRIVPATDVKRMAVMVSREGHVLQDLLWRCDSGDVPAKVSMVISNHADLAGMVRPSGIPYHHIPVTADRKRYAEDRQLELLYGAVDFIVLARYMQVLTPKFLEYFPEKIINIHHGLLPAFPGANPYKAAAARGVKLIGATAHYVTEELDAGPIIEQGVCRVSHRHEPGELRRLGRYVERDVLGRAVSWHSEDRVLVTGNHTTVFAD</sequence>
<dbReference type="InterPro" id="IPR002376">
    <property type="entry name" value="Formyl_transf_N"/>
</dbReference>
<dbReference type="PANTHER" id="PTHR42706">
    <property type="entry name" value="FORMYLTETRAHYDROFOLATE DEFORMYLASE"/>
    <property type="match status" value="1"/>
</dbReference>
<protein>
    <recommendedName>
        <fullName evidence="3">Formyltetrahydrofolate deformylase</fullName>
        <ecNumber evidence="3">3.5.1.10</ecNumber>
    </recommendedName>
</protein>
<feature type="domain" description="Formyl transferase N-terminal" evidence="4">
    <location>
        <begin position="111"/>
        <end position="286"/>
    </location>
</feature>
<dbReference type="GO" id="GO:0006730">
    <property type="term" value="P:one-carbon metabolic process"/>
    <property type="evidence" value="ECO:0007669"/>
    <property type="project" value="UniProtKB-KW"/>
</dbReference>
<dbReference type="PRINTS" id="PR01575">
    <property type="entry name" value="FFH4HYDRLASE"/>
</dbReference>
<dbReference type="InterPro" id="IPR045865">
    <property type="entry name" value="ACT-like_dom_sf"/>
</dbReference>
<proteinExistence type="predicted"/>
<dbReference type="SUPFAM" id="SSF53328">
    <property type="entry name" value="Formyltransferase"/>
    <property type="match status" value="1"/>
</dbReference>
<evidence type="ECO:0000256" key="2">
    <source>
        <dbReference type="ARBA" id="ARBA00022801"/>
    </source>
</evidence>
<organism evidence="5 6">
    <name type="scientific">Haloechinothrix aidingensis</name>
    <dbReference type="NCBI Taxonomy" id="2752311"/>
    <lineage>
        <taxon>Bacteria</taxon>
        <taxon>Bacillati</taxon>
        <taxon>Actinomycetota</taxon>
        <taxon>Actinomycetes</taxon>
        <taxon>Pseudonocardiales</taxon>
        <taxon>Pseudonocardiaceae</taxon>
        <taxon>Haloechinothrix</taxon>
    </lineage>
</organism>
<dbReference type="EMBL" id="JACCKD010000006">
    <property type="protein sequence ID" value="MBA0127211.1"/>
    <property type="molecule type" value="Genomic_DNA"/>
</dbReference>
<keyword evidence="6" id="KW-1185">Reference proteome</keyword>
<evidence type="ECO:0000256" key="1">
    <source>
        <dbReference type="ARBA" id="ARBA00022563"/>
    </source>
</evidence>
<evidence type="ECO:0000313" key="5">
    <source>
        <dbReference type="EMBL" id="MBA0127211.1"/>
    </source>
</evidence>
<dbReference type="Gene3D" id="3.30.70.260">
    <property type="match status" value="1"/>
</dbReference>
<evidence type="ECO:0000313" key="6">
    <source>
        <dbReference type="Proteomes" id="UP000582974"/>
    </source>
</evidence>
<dbReference type="PANTHER" id="PTHR42706:SF1">
    <property type="entry name" value="FORMYLTETRAHYDROFOLATE DEFORMYLASE 2, MITOCHONDRIAL"/>
    <property type="match status" value="1"/>
</dbReference>
<dbReference type="NCBIfam" id="TIGR00655">
    <property type="entry name" value="PurU"/>
    <property type="match status" value="1"/>
</dbReference>
<dbReference type="EC" id="3.5.1.10" evidence="3"/>
<evidence type="ECO:0000259" key="4">
    <source>
        <dbReference type="Pfam" id="PF00551"/>
    </source>
</evidence>
<evidence type="ECO:0000256" key="3">
    <source>
        <dbReference type="NCBIfam" id="TIGR00655"/>
    </source>
</evidence>
<dbReference type="AlphaFoldDB" id="A0A838ADD2"/>
<keyword evidence="2 5" id="KW-0378">Hydrolase</keyword>
<dbReference type="Proteomes" id="UP000582974">
    <property type="component" value="Unassembled WGS sequence"/>
</dbReference>
<dbReference type="RefSeq" id="WP_180894038.1">
    <property type="nucleotide sequence ID" value="NZ_JACCKD010000006.1"/>
</dbReference>
<keyword evidence="1" id="KW-0554">One-carbon metabolism</keyword>
<accession>A0A838ADD2</accession>
<name>A0A838ADD2_9PSEU</name>
<dbReference type="NCBIfam" id="NF004684">
    <property type="entry name" value="PRK06027.1"/>
    <property type="match status" value="1"/>
</dbReference>